<feature type="domain" description="N-acetyltransferase" evidence="3">
    <location>
        <begin position="9"/>
        <end position="162"/>
    </location>
</feature>
<reference evidence="5" key="2">
    <citation type="submission" date="2010-01" db="EMBL/GenBank/DDBJ databases">
        <title>The complete genome of Conexibacter woesei DSM 14684.</title>
        <authorList>
            <consortium name="US DOE Joint Genome Institute (JGI-PGF)"/>
            <person name="Lucas S."/>
            <person name="Copeland A."/>
            <person name="Lapidus A."/>
            <person name="Glavina del Rio T."/>
            <person name="Dalin E."/>
            <person name="Tice H."/>
            <person name="Bruce D."/>
            <person name="Goodwin L."/>
            <person name="Pitluck S."/>
            <person name="Kyrpides N."/>
            <person name="Mavromatis K."/>
            <person name="Ivanova N."/>
            <person name="Mikhailova N."/>
            <person name="Chertkov O."/>
            <person name="Brettin T."/>
            <person name="Detter J.C."/>
            <person name="Han C."/>
            <person name="Larimer F."/>
            <person name="Land M."/>
            <person name="Hauser L."/>
            <person name="Markowitz V."/>
            <person name="Cheng J.-F."/>
            <person name="Hugenholtz P."/>
            <person name="Woyke T."/>
            <person name="Wu D."/>
            <person name="Pukall R."/>
            <person name="Steenblock K."/>
            <person name="Schneider S."/>
            <person name="Klenk H.-P."/>
            <person name="Eisen J.A."/>
        </authorList>
    </citation>
    <scope>NUCLEOTIDE SEQUENCE [LARGE SCALE GENOMIC DNA]</scope>
    <source>
        <strain evidence="5">DSM 14684 / CIP 108061 / JCM 11494 / NBRC 100937 / ID131577</strain>
    </source>
</reference>
<accession>D3F5V0</accession>
<dbReference type="Gene3D" id="3.40.630.30">
    <property type="match status" value="1"/>
</dbReference>
<dbReference type="GO" id="GO:0016747">
    <property type="term" value="F:acyltransferase activity, transferring groups other than amino-acyl groups"/>
    <property type="evidence" value="ECO:0007669"/>
    <property type="project" value="InterPro"/>
</dbReference>
<dbReference type="OrthoDB" id="9805924at2"/>
<evidence type="ECO:0000259" key="3">
    <source>
        <dbReference type="PROSITE" id="PS51186"/>
    </source>
</evidence>
<dbReference type="PANTHER" id="PTHR43877">
    <property type="entry name" value="AMINOALKYLPHOSPHONATE N-ACETYLTRANSFERASE-RELATED-RELATED"/>
    <property type="match status" value="1"/>
</dbReference>
<reference evidence="4 5" key="1">
    <citation type="journal article" date="2010" name="Stand. Genomic Sci.">
        <title>Complete genome sequence of Conexibacter woesei type strain (ID131577).</title>
        <authorList>
            <person name="Pukall R."/>
            <person name="Lapidus A."/>
            <person name="Glavina Del Rio T."/>
            <person name="Copeland A."/>
            <person name="Tice H."/>
            <person name="Cheng J.-F."/>
            <person name="Lucas S."/>
            <person name="Chen F."/>
            <person name="Nolan M."/>
            <person name="Bruce D."/>
            <person name="Goodwin L."/>
            <person name="Pitluck S."/>
            <person name="Mavromatis K."/>
            <person name="Ivanova N."/>
            <person name="Ovchinnikova G."/>
            <person name="Pati A."/>
            <person name="Chen A."/>
            <person name="Palaniappan K."/>
            <person name="Land M."/>
            <person name="Hauser L."/>
            <person name="Chang Y.-J."/>
            <person name="Jeffries C.D."/>
            <person name="Chain P."/>
            <person name="Meincke L."/>
            <person name="Sims D."/>
            <person name="Brettin T."/>
            <person name="Detter J.C."/>
            <person name="Rohde M."/>
            <person name="Goeker M."/>
            <person name="Bristow J."/>
            <person name="Eisen J.A."/>
            <person name="Markowitz V."/>
            <person name="Kyrpides N.C."/>
            <person name="Klenk H.-P."/>
            <person name="Hugenholtz P."/>
        </authorList>
    </citation>
    <scope>NUCLEOTIDE SEQUENCE [LARGE SCALE GENOMIC DNA]</scope>
    <source>
        <strain evidence="5">DSM 14684 / CIP 108061 / JCM 11494 / NBRC 100937 / ID131577</strain>
    </source>
</reference>
<dbReference type="InterPro" id="IPR000182">
    <property type="entry name" value="GNAT_dom"/>
</dbReference>
<sequence length="162" mass="17667">MSAPPSARSPVHPAGRDDAEAIGRLLHDFNREFDAPTPEPGVLAERMRRLLATRETAVLLAGEAGARPDGLVVLRFREAIWTAGLECYVAELYVVPARRGEGLGRALMEAAIELARRMGADTIDLGTSDDDVAARALYERLGFSNREGGPDGPITYFYEREL</sequence>
<dbReference type="KEGG" id="cwo:Cwoe_4235"/>
<dbReference type="CDD" id="cd04301">
    <property type="entry name" value="NAT_SF"/>
    <property type="match status" value="1"/>
</dbReference>
<proteinExistence type="predicted"/>
<dbReference type="PROSITE" id="PS51186">
    <property type="entry name" value="GNAT"/>
    <property type="match status" value="1"/>
</dbReference>
<name>D3F5V0_CONWI</name>
<dbReference type="STRING" id="469383.Cwoe_4235"/>
<keyword evidence="5" id="KW-1185">Reference proteome</keyword>
<organism evidence="4 5">
    <name type="scientific">Conexibacter woesei (strain DSM 14684 / CCUG 47730 / CIP 108061 / JCM 11494 / NBRC 100937 / ID131577)</name>
    <dbReference type="NCBI Taxonomy" id="469383"/>
    <lineage>
        <taxon>Bacteria</taxon>
        <taxon>Bacillati</taxon>
        <taxon>Actinomycetota</taxon>
        <taxon>Thermoleophilia</taxon>
        <taxon>Solirubrobacterales</taxon>
        <taxon>Conexibacteraceae</taxon>
        <taxon>Conexibacter</taxon>
    </lineage>
</organism>
<evidence type="ECO:0000256" key="2">
    <source>
        <dbReference type="ARBA" id="ARBA00023315"/>
    </source>
</evidence>
<dbReference type="Pfam" id="PF00583">
    <property type="entry name" value="Acetyltransf_1"/>
    <property type="match status" value="1"/>
</dbReference>
<gene>
    <name evidence="4" type="ordered locus">Cwoe_4235</name>
</gene>
<dbReference type="InterPro" id="IPR016181">
    <property type="entry name" value="Acyl_CoA_acyltransferase"/>
</dbReference>
<evidence type="ECO:0000313" key="4">
    <source>
        <dbReference type="EMBL" id="ADB52649.1"/>
    </source>
</evidence>
<evidence type="ECO:0000256" key="1">
    <source>
        <dbReference type="ARBA" id="ARBA00022679"/>
    </source>
</evidence>
<dbReference type="InterPro" id="IPR050832">
    <property type="entry name" value="Bact_Acetyltransf"/>
</dbReference>
<dbReference type="eggNOG" id="COG0456">
    <property type="taxonomic scope" value="Bacteria"/>
</dbReference>
<dbReference type="HOGENOM" id="CLU_013985_34_7_11"/>
<dbReference type="EMBL" id="CP001854">
    <property type="protein sequence ID" value="ADB52649.1"/>
    <property type="molecule type" value="Genomic_DNA"/>
</dbReference>
<keyword evidence="2" id="KW-0012">Acyltransferase</keyword>
<protein>
    <submittedName>
        <fullName evidence="4">GCN5-related N-acetyltransferase</fullName>
    </submittedName>
</protein>
<evidence type="ECO:0000313" key="5">
    <source>
        <dbReference type="Proteomes" id="UP000008229"/>
    </source>
</evidence>
<dbReference type="Proteomes" id="UP000008229">
    <property type="component" value="Chromosome"/>
</dbReference>
<keyword evidence="1 4" id="KW-0808">Transferase</keyword>
<dbReference type="AlphaFoldDB" id="D3F5V0"/>
<dbReference type="RefSeq" id="WP_012935700.1">
    <property type="nucleotide sequence ID" value="NC_013739.1"/>
</dbReference>
<dbReference type="SUPFAM" id="SSF55729">
    <property type="entry name" value="Acyl-CoA N-acyltransferases (Nat)"/>
    <property type="match status" value="1"/>
</dbReference>